<keyword evidence="4 17" id="KW-1003">Cell membrane</keyword>
<dbReference type="InterPro" id="IPR059000">
    <property type="entry name" value="ATPase_P-type_domA"/>
</dbReference>
<evidence type="ECO:0000259" key="18">
    <source>
        <dbReference type="PROSITE" id="PS50846"/>
    </source>
</evidence>
<keyword evidence="14 17" id="KW-0472">Membrane</keyword>
<keyword evidence="8 17" id="KW-0479">Metal-binding</keyword>
<evidence type="ECO:0000256" key="8">
    <source>
        <dbReference type="ARBA" id="ARBA00022723"/>
    </source>
</evidence>
<feature type="transmembrane region" description="Helical" evidence="17">
    <location>
        <begin position="116"/>
        <end position="136"/>
    </location>
</feature>
<evidence type="ECO:0000256" key="17">
    <source>
        <dbReference type="RuleBase" id="RU362081"/>
    </source>
</evidence>
<keyword evidence="9 17" id="KW-0547">Nucleotide-binding</keyword>
<dbReference type="InterPro" id="IPR044492">
    <property type="entry name" value="P_typ_ATPase_HD_dom"/>
</dbReference>
<dbReference type="Pfam" id="PF00122">
    <property type="entry name" value="E1-E2_ATPase"/>
    <property type="match status" value="1"/>
</dbReference>
<dbReference type="GO" id="GO:0005524">
    <property type="term" value="F:ATP binding"/>
    <property type="evidence" value="ECO:0007669"/>
    <property type="project" value="UniProtKB-UniRule"/>
</dbReference>
<reference evidence="19" key="1">
    <citation type="journal article" date="2021" name="PeerJ">
        <title>Extensive microbial diversity within the chicken gut microbiome revealed by metagenomics and culture.</title>
        <authorList>
            <person name="Gilroy R."/>
            <person name="Ravi A."/>
            <person name="Getino M."/>
            <person name="Pursley I."/>
            <person name="Horton D.L."/>
            <person name="Alikhan N.F."/>
            <person name="Baker D."/>
            <person name="Gharbi K."/>
            <person name="Hall N."/>
            <person name="Watson M."/>
            <person name="Adriaenssens E.M."/>
            <person name="Foster-Nyarko E."/>
            <person name="Jarju S."/>
            <person name="Secka A."/>
            <person name="Antonio M."/>
            <person name="Oren A."/>
            <person name="Chaudhuri R.R."/>
            <person name="La Ragione R."/>
            <person name="Hildebrand F."/>
            <person name="Pallen M.J."/>
        </authorList>
    </citation>
    <scope>NUCLEOTIDE SEQUENCE</scope>
    <source>
        <strain evidence="19">ChiHjej13B12-752</strain>
    </source>
</reference>
<dbReference type="GO" id="GO:0008551">
    <property type="term" value="F:P-type cadmium transporter activity"/>
    <property type="evidence" value="ECO:0007669"/>
    <property type="project" value="UniProtKB-EC"/>
</dbReference>
<dbReference type="GO" id="GO:0016887">
    <property type="term" value="F:ATP hydrolysis activity"/>
    <property type="evidence" value="ECO:0007669"/>
    <property type="project" value="InterPro"/>
</dbReference>
<dbReference type="NCBIfam" id="TIGR01525">
    <property type="entry name" value="ATPase-IB_hvy"/>
    <property type="match status" value="1"/>
</dbReference>
<dbReference type="InterPro" id="IPR023299">
    <property type="entry name" value="ATPase_P-typ_cyto_dom_N"/>
</dbReference>
<dbReference type="InterPro" id="IPR051014">
    <property type="entry name" value="Cation_Transport_ATPase_IB"/>
</dbReference>
<dbReference type="PANTHER" id="PTHR48085:SF5">
    <property type="entry name" value="CADMIUM_ZINC-TRANSPORTING ATPASE HMA4-RELATED"/>
    <property type="match status" value="1"/>
</dbReference>
<evidence type="ECO:0000256" key="4">
    <source>
        <dbReference type="ARBA" id="ARBA00022475"/>
    </source>
</evidence>
<evidence type="ECO:0000256" key="14">
    <source>
        <dbReference type="ARBA" id="ARBA00023136"/>
    </source>
</evidence>
<keyword evidence="13" id="KW-0406">Ion transport</keyword>
<keyword evidence="5" id="KW-0104">Cadmium</keyword>
<accession>A0A9D1U151</accession>
<dbReference type="GO" id="GO:0046872">
    <property type="term" value="F:metal ion binding"/>
    <property type="evidence" value="ECO:0007669"/>
    <property type="project" value="UniProtKB-KW"/>
</dbReference>
<comment type="catalytic activity">
    <reaction evidence="16">
        <text>Cd(2+)(in) + ATP + H2O = Cd(2+)(out) + ADP + phosphate + H(+)</text>
        <dbReference type="Rhea" id="RHEA:12132"/>
        <dbReference type="ChEBI" id="CHEBI:15377"/>
        <dbReference type="ChEBI" id="CHEBI:15378"/>
        <dbReference type="ChEBI" id="CHEBI:30616"/>
        <dbReference type="ChEBI" id="CHEBI:43474"/>
        <dbReference type="ChEBI" id="CHEBI:48775"/>
        <dbReference type="ChEBI" id="CHEBI:456216"/>
        <dbReference type="EC" id="7.2.2.21"/>
    </reaction>
</comment>
<dbReference type="InterPro" id="IPR023298">
    <property type="entry name" value="ATPase_P-typ_TM_dom_sf"/>
</dbReference>
<dbReference type="EMBL" id="DXHR01000034">
    <property type="protein sequence ID" value="HIW13475.1"/>
    <property type="molecule type" value="Genomic_DNA"/>
</dbReference>
<dbReference type="InterPro" id="IPR017969">
    <property type="entry name" value="Heavy-metal-associated_CS"/>
</dbReference>
<keyword evidence="10 17" id="KW-0067">ATP-binding</keyword>
<reference evidence="19" key="2">
    <citation type="submission" date="2021-04" db="EMBL/GenBank/DDBJ databases">
        <authorList>
            <person name="Gilroy R."/>
        </authorList>
    </citation>
    <scope>NUCLEOTIDE SEQUENCE</scope>
    <source>
        <strain evidence="19">ChiHjej13B12-752</strain>
    </source>
</reference>
<dbReference type="PROSITE" id="PS01047">
    <property type="entry name" value="HMA_1"/>
    <property type="match status" value="1"/>
</dbReference>
<dbReference type="SFLD" id="SFLDF00027">
    <property type="entry name" value="p-type_atpase"/>
    <property type="match status" value="1"/>
</dbReference>
<dbReference type="SUPFAM" id="SSF55008">
    <property type="entry name" value="HMA, heavy metal-associated domain"/>
    <property type="match status" value="1"/>
</dbReference>
<feature type="transmembrane region" description="Helical" evidence="17">
    <location>
        <begin position="344"/>
        <end position="368"/>
    </location>
</feature>
<dbReference type="SFLD" id="SFLDS00003">
    <property type="entry name" value="Haloacid_Dehalogenase"/>
    <property type="match status" value="1"/>
</dbReference>
<dbReference type="GO" id="GO:0005886">
    <property type="term" value="C:plasma membrane"/>
    <property type="evidence" value="ECO:0007669"/>
    <property type="project" value="UniProtKB-SubCell"/>
</dbReference>
<dbReference type="NCBIfam" id="TIGR01494">
    <property type="entry name" value="ATPase_P-type"/>
    <property type="match status" value="1"/>
</dbReference>
<feature type="transmembrane region" description="Helical" evidence="17">
    <location>
        <begin position="640"/>
        <end position="657"/>
    </location>
</feature>
<dbReference type="NCBIfam" id="TIGR01512">
    <property type="entry name" value="ATPase-IB2_Cd"/>
    <property type="match status" value="1"/>
</dbReference>
<dbReference type="InterPro" id="IPR001757">
    <property type="entry name" value="P_typ_ATPase"/>
</dbReference>
<comment type="similarity">
    <text evidence="2 17">Belongs to the cation transport ATPase (P-type) (TC 3.A.3) family. Type IB subfamily.</text>
</comment>
<evidence type="ECO:0000256" key="15">
    <source>
        <dbReference type="ARBA" id="ARBA00039103"/>
    </source>
</evidence>
<dbReference type="PANTHER" id="PTHR48085">
    <property type="entry name" value="CADMIUM/ZINC-TRANSPORTING ATPASE HMA2-RELATED"/>
    <property type="match status" value="1"/>
</dbReference>
<evidence type="ECO:0000313" key="20">
    <source>
        <dbReference type="Proteomes" id="UP000823989"/>
    </source>
</evidence>
<dbReference type="Pfam" id="PF00702">
    <property type="entry name" value="Hydrolase"/>
    <property type="match status" value="1"/>
</dbReference>
<feature type="domain" description="HMA" evidence="18">
    <location>
        <begin position="6"/>
        <end position="69"/>
    </location>
</feature>
<proteinExistence type="inferred from homology"/>
<dbReference type="Gene3D" id="2.70.150.10">
    <property type="entry name" value="Calcium-transporting ATPase, cytoplasmic transduction domain A"/>
    <property type="match status" value="1"/>
</dbReference>
<sequence length="689" mass="73955">MEMGIEEKTYRIDGFSCANCAKTFEKNVKDISSVEDAAVNFGASQITITGDASVQQIEKAGAFENLKVVDKNRPEPEKTSFLKKHREVLISAVFMLAGFSLVIAGGGQTWTATGLFLASILIGGHRMFLTGITNLTKLRFDMKTLMTIAVIGASLIGEWPEAAVVVVLFAVSESLEKYSMEKARESIQSLMNIAPGTAVIKTTSGTKTVPVEEVEIGDMMVIKPGDKLSMDGIIRYGSTDINQAAITGESLPVAKLTGDEVFAGTLNGSGYLEVEVTKHNEDTTLSKIIRLVEEAQGKRAPAQHFVDQFAKYYTPAIMAAALLVAVIPPLFFGARWDGWVYQGLAVLVVGCPCALVISTPIAIVSAIGNAANKGVLIKGGVYLEKIGQSRTIAFDKTGTLTEGQPHVTDFVTYDDEKEESVLSIAAALESRSGHPLASSILEYADSKNIDHTALHIEDFKSETGTGLIGCVDDRTYTIGKPENFEDAAFYQAEGKTVMVMKEDGRVIGLFAVMDQLRDSSREAVEKLHNMGIKTAMLTGDNQKTAGAIAKSLGIDEVFAELMPEDKLDAVKTMKAENKVAMVGDGINDAPALATADIGIAMGKGTDTALETADAALMGNDIRQLPFTVGLSRRTLRIIKANITFSLVIKLIALLLVIPGWLTLWIAILSDIGATLIVALNGMRLLRIKE</sequence>
<keyword evidence="6" id="KW-0597">Phosphoprotein</keyword>
<dbReference type="NCBIfam" id="TIGR01511">
    <property type="entry name" value="ATPase-IB1_Cu"/>
    <property type="match status" value="1"/>
</dbReference>
<evidence type="ECO:0000256" key="1">
    <source>
        <dbReference type="ARBA" id="ARBA00004651"/>
    </source>
</evidence>
<feature type="transmembrane region" description="Helical" evidence="17">
    <location>
        <begin position="312"/>
        <end position="332"/>
    </location>
</feature>
<dbReference type="Gene3D" id="3.30.70.100">
    <property type="match status" value="1"/>
</dbReference>
<protein>
    <recommendedName>
        <fullName evidence="15">Cd(2+)-exporting ATPase</fullName>
        <ecNumber evidence="15">7.2.2.21</ecNumber>
    </recommendedName>
</protein>
<evidence type="ECO:0000256" key="9">
    <source>
        <dbReference type="ARBA" id="ARBA00022741"/>
    </source>
</evidence>
<dbReference type="EC" id="7.2.2.21" evidence="15"/>
<dbReference type="InterPro" id="IPR018303">
    <property type="entry name" value="ATPase_P-typ_P_site"/>
</dbReference>
<evidence type="ECO:0000256" key="13">
    <source>
        <dbReference type="ARBA" id="ARBA00023065"/>
    </source>
</evidence>
<dbReference type="PROSITE" id="PS50846">
    <property type="entry name" value="HMA_2"/>
    <property type="match status" value="1"/>
</dbReference>
<keyword evidence="11" id="KW-1278">Translocase</keyword>
<feature type="transmembrane region" description="Helical" evidence="17">
    <location>
        <begin position="88"/>
        <end position="110"/>
    </location>
</feature>
<dbReference type="InterPro" id="IPR027256">
    <property type="entry name" value="P-typ_ATPase_IB"/>
</dbReference>
<evidence type="ECO:0000256" key="10">
    <source>
        <dbReference type="ARBA" id="ARBA00022840"/>
    </source>
</evidence>
<evidence type="ECO:0000256" key="12">
    <source>
        <dbReference type="ARBA" id="ARBA00022989"/>
    </source>
</evidence>
<dbReference type="InterPro" id="IPR006121">
    <property type="entry name" value="HMA_dom"/>
</dbReference>
<gene>
    <name evidence="19" type="primary">cadA</name>
    <name evidence="19" type="ORF">H9891_10025</name>
</gene>
<keyword evidence="7 17" id="KW-0812">Transmembrane</keyword>
<dbReference type="InterPro" id="IPR008250">
    <property type="entry name" value="ATPase_P-typ_transduc_dom_A_sf"/>
</dbReference>
<evidence type="ECO:0000256" key="5">
    <source>
        <dbReference type="ARBA" id="ARBA00022539"/>
    </source>
</evidence>
<dbReference type="SUPFAM" id="SSF56784">
    <property type="entry name" value="HAD-like"/>
    <property type="match status" value="1"/>
</dbReference>
<dbReference type="SFLD" id="SFLDG00002">
    <property type="entry name" value="C1.7:_P-type_atpase_like"/>
    <property type="match status" value="1"/>
</dbReference>
<keyword evidence="12 17" id="KW-1133">Transmembrane helix</keyword>
<evidence type="ECO:0000313" key="19">
    <source>
        <dbReference type="EMBL" id="HIW13475.1"/>
    </source>
</evidence>
<dbReference type="SUPFAM" id="SSF81653">
    <property type="entry name" value="Calcium ATPase, transduction domain A"/>
    <property type="match status" value="1"/>
</dbReference>
<dbReference type="Pfam" id="PF00403">
    <property type="entry name" value="HMA"/>
    <property type="match status" value="1"/>
</dbReference>
<dbReference type="InterPro" id="IPR023214">
    <property type="entry name" value="HAD_sf"/>
</dbReference>
<feature type="transmembrane region" description="Helical" evidence="17">
    <location>
        <begin position="663"/>
        <end position="685"/>
    </location>
</feature>
<name>A0A9D1U151_9STAP</name>
<dbReference type="AlphaFoldDB" id="A0A9D1U151"/>
<evidence type="ECO:0000256" key="16">
    <source>
        <dbReference type="ARBA" id="ARBA00049338"/>
    </source>
</evidence>
<dbReference type="InterPro" id="IPR036412">
    <property type="entry name" value="HAD-like_sf"/>
</dbReference>
<evidence type="ECO:0000256" key="11">
    <source>
        <dbReference type="ARBA" id="ARBA00022967"/>
    </source>
</evidence>
<dbReference type="CDD" id="cd00371">
    <property type="entry name" value="HMA"/>
    <property type="match status" value="1"/>
</dbReference>
<dbReference type="PRINTS" id="PR00941">
    <property type="entry name" value="CDATPASE"/>
</dbReference>
<dbReference type="InterPro" id="IPR036163">
    <property type="entry name" value="HMA_dom_sf"/>
</dbReference>
<dbReference type="FunFam" id="2.70.150.10:FF:000002">
    <property type="entry name" value="Copper-transporting ATPase 1, putative"/>
    <property type="match status" value="1"/>
</dbReference>
<dbReference type="Proteomes" id="UP000823989">
    <property type="component" value="Unassembled WGS sequence"/>
</dbReference>
<evidence type="ECO:0000256" key="3">
    <source>
        <dbReference type="ARBA" id="ARBA00022448"/>
    </source>
</evidence>
<dbReference type="FunFam" id="3.40.50.1000:FF:000020">
    <property type="entry name" value="Probable cation-transporting P-type ATPase"/>
    <property type="match status" value="1"/>
</dbReference>
<dbReference type="Gene3D" id="3.40.50.1000">
    <property type="entry name" value="HAD superfamily/HAD-like"/>
    <property type="match status" value="1"/>
</dbReference>
<dbReference type="Gene3D" id="3.40.1110.10">
    <property type="entry name" value="Calcium-transporting ATPase, cytoplasmic domain N"/>
    <property type="match status" value="1"/>
</dbReference>
<organism evidence="19 20">
    <name type="scientific">Candidatus Salinicoccus stercoripullorum</name>
    <dbReference type="NCBI Taxonomy" id="2838756"/>
    <lineage>
        <taxon>Bacteria</taxon>
        <taxon>Bacillati</taxon>
        <taxon>Bacillota</taxon>
        <taxon>Bacilli</taxon>
        <taxon>Bacillales</taxon>
        <taxon>Staphylococcaceae</taxon>
        <taxon>Salinicoccus</taxon>
    </lineage>
</organism>
<dbReference type="SUPFAM" id="SSF81665">
    <property type="entry name" value="Calcium ATPase, transmembrane domain M"/>
    <property type="match status" value="1"/>
</dbReference>
<dbReference type="PROSITE" id="PS00154">
    <property type="entry name" value="ATPASE_E1_E2"/>
    <property type="match status" value="1"/>
</dbReference>
<dbReference type="PRINTS" id="PR00119">
    <property type="entry name" value="CATATPASE"/>
</dbReference>
<evidence type="ECO:0000256" key="6">
    <source>
        <dbReference type="ARBA" id="ARBA00022553"/>
    </source>
</evidence>
<comment type="subcellular location">
    <subcellularLocation>
        <location evidence="1">Cell membrane</location>
        <topology evidence="1">Multi-pass membrane protein</topology>
    </subcellularLocation>
</comment>
<comment type="caution">
    <text evidence="19">The sequence shown here is derived from an EMBL/GenBank/DDBJ whole genome shotgun (WGS) entry which is preliminary data.</text>
</comment>
<evidence type="ECO:0000256" key="7">
    <source>
        <dbReference type="ARBA" id="ARBA00022692"/>
    </source>
</evidence>
<evidence type="ECO:0000256" key="2">
    <source>
        <dbReference type="ARBA" id="ARBA00006024"/>
    </source>
</evidence>
<keyword evidence="3" id="KW-0813">Transport</keyword>